<sequence>MTALQSFLRASRKPEVYPIVGILSLALSGAAFFGVHAIKAPDVVWNHKENPHPWQEIKDGEQVKLITRNQKYSSRWERSKW</sequence>
<evidence type="ECO:0000313" key="3">
    <source>
        <dbReference type="Proteomes" id="UP000093000"/>
    </source>
</evidence>
<dbReference type="PANTHER" id="PTHR14256:SF1">
    <property type="entry name" value="GEO09626P1"/>
    <property type="match status" value="1"/>
</dbReference>
<feature type="transmembrane region" description="Helical" evidence="1">
    <location>
        <begin position="16"/>
        <end position="38"/>
    </location>
</feature>
<evidence type="ECO:0000256" key="1">
    <source>
        <dbReference type="SAM" id="Phobius"/>
    </source>
</evidence>
<dbReference type="PANTHER" id="PTHR14256">
    <property type="entry name" value="NADH-UBIQUINONE OXIDOREDUCTASE MLRQ SUBUNIT"/>
    <property type="match status" value="1"/>
</dbReference>
<accession>A0A1C7NAZ3</accession>
<name>A0A1C7NAZ3_9FUNG</name>
<dbReference type="STRING" id="101091.A0A1C7NAZ3"/>
<keyword evidence="1" id="KW-1133">Transmembrane helix</keyword>
<dbReference type="Pfam" id="PF06522">
    <property type="entry name" value="B12D"/>
    <property type="match status" value="1"/>
</dbReference>
<reference evidence="2 3" key="1">
    <citation type="submission" date="2016-03" db="EMBL/GenBank/DDBJ databases">
        <title>Choanephora cucurbitarum.</title>
        <authorList>
            <person name="Min B."/>
            <person name="Park H."/>
            <person name="Park J.-H."/>
            <person name="Shin H.-D."/>
            <person name="Choi I.-G."/>
        </authorList>
    </citation>
    <scope>NUCLEOTIDE SEQUENCE [LARGE SCALE GENOMIC DNA]</scope>
    <source>
        <strain evidence="2 3">KUS-F28377</strain>
    </source>
</reference>
<protein>
    <submittedName>
        <fullName evidence="2">Normal mucosa of esophagus-specific gene 1 protein</fullName>
    </submittedName>
</protein>
<evidence type="ECO:0000313" key="2">
    <source>
        <dbReference type="EMBL" id="OBZ86295.1"/>
    </source>
</evidence>
<dbReference type="AlphaFoldDB" id="A0A1C7NAZ3"/>
<comment type="caution">
    <text evidence="2">The sequence shown here is derived from an EMBL/GenBank/DDBJ whole genome shotgun (WGS) entry which is preliminary data.</text>
</comment>
<dbReference type="InParanoid" id="A0A1C7NAZ3"/>
<proteinExistence type="predicted"/>
<dbReference type="Proteomes" id="UP000093000">
    <property type="component" value="Unassembled WGS sequence"/>
</dbReference>
<dbReference type="InterPro" id="IPR010530">
    <property type="entry name" value="B12D"/>
</dbReference>
<gene>
    <name evidence="2" type="primary">Nmes1</name>
    <name evidence="2" type="ORF">A0J61_05659</name>
</gene>
<dbReference type="OrthoDB" id="5511684at2759"/>
<keyword evidence="3" id="KW-1185">Reference proteome</keyword>
<organism evidence="2 3">
    <name type="scientific">Choanephora cucurbitarum</name>
    <dbReference type="NCBI Taxonomy" id="101091"/>
    <lineage>
        <taxon>Eukaryota</taxon>
        <taxon>Fungi</taxon>
        <taxon>Fungi incertae sedis</taxon>
        <taxon>Mucoromycota</taxon>
        <taxon>Mucoromycotina</taxon>
        <taxon>Mucoromycetes</taxon>
        <taxon>Mucorales</taxon>
        <taxon>Mucorineae</taxon>
        <taxon>Choanephoraceae</taxon>
        <taxon>Choanephoroideae</taxon>
        <taxon>Choanephora</taxon>
    </lineage>
</organism>
<dbReference type="EMBL" id="LUGH01000312">
    <property type="protein sequence ID" value="OBZ86295.1"/>
    <property type="molecule type" value="Genomic_DNA"/>
</dbReference>
<keyword evidence="1" id="KW-0472">Membrane</keyword>
<keyword evidence="1" id="KW-0812">Transmembrane</keyword>